<dbReference type="OrthoDB" id="8912854at2"/>
<dbReference type="PROSITE" id="PS51257">
    <property type="entry name" value="PROKAR_LIPOPROTEIN"/>
    <property type="match status" value="1"/>
</dbReference>
<dbReference type="Proteomes" id="UP000320735">
    <property type="component" value="Unassembled WGS sequence"/>
</dbReference>
<reference evidence="1 2" key="1">
    <citation type="submission" date="2019-02" db="EMBL/GenBank/DDBJ databases">
        <title>Deep-cultivation of Planctomycetes and their phenomic and genomic characterization uncovers novel biology.</title>
        <authorList>
            <person name="Wiegand S."/>
            <person name="Jogler M."/>
            <person name="Boedeker C."/>
            <person name="Pinto D."/>
            <person name="Vollmers J."/>
            <person name="Rivas-Marin E."/>
            <person name="Kohn T."/>
            <person name="Peeters S.H."/>
            <person name="Heuer A."/>
            <person name="Rast P."/>
            <person name="Oberbeckmann S."/>
            <person name="Bunk B."/>
            <person name="Jeske O."/>
            <person name="Meyerdierks A."/>
            <person name="Storesund J.E."/>
            <person name="Kallscheuer N."/>
            <person name="Luecker S."/>
            <person name="Lage O.M."/>
            <person name="Pohl T."/>
            <person name="Merkel B.J."/>
            <person name="Hornburger P."/>
            <person name="Mueller R.-W."/>
            <person name="Bruemmer F."/>
            <person name="Labrenz M."/>
            <person name="Spormann A.M."/>
            <person name="Op Den Camp H."/>
            <person name="Overmann J."/>
            <person name="Amann R."/>
            <person name="Jetten M.S.M."/>
            <person name="Mascher T."/>
            <person name="Medema M.H."/>
            <person name="Devos D.P."/>
            <person name="Kaster A.-K."/>
            <person name="Ovreas L."/>
            <person name="Rohde M."/>
            <person name="Galperin M.Y."/>
            <person name="Jogler C."/>
        </authorList>
    </citation>
    <scope>NUCLEOTIDE SEQUENCE [LARGE SCALE GENOMIC DNA]</scope>
    <source>
        <strain evidence="1 2">CA54</strain>
    </source>
</reference>
<dbReference type="AlphaFoldDB" id="A0A5C6BUF1"/>
<name>A0A5C6BUF1_9PLAN</name>
<gene>
    <name evidence="1" type="ORF">CA54_32140</name>
</gene>
<comment type="caution">
    <text evidence="1">The sequence shown here is derived from an EMBL/GenBank/DDBJ whole genome shotgun (WGS) entry which is preliminary data.</text>
</comment>
<evidence type="ECO:0000313" key="1">
    <source>
        <dbReference type="EMBL" id="TWU14369.1"/>
    </source>
</evidence>
<evidence type="ECO:0008006" key="3">
    <source>
        <dbReference type="Google" id="ProtNLM"/>
    </source>
</evidence>
<accession>A0A5C6BUF1</accession>
<keyword evidence="2" id="KW-1185">Reference proteome</keyword>
<proteinExistence type="predicted"/>
<organism evidence="1 2">
    <name type="scientific">Symmachiella macrocystis</name>
    <dbReference type="NCBI Taxonomy" id="2527985"/>
    <lineage>
        <taxon>Bacteria</taxon>
        <taxon>Pseudomonadati</taxon>
        <taxon>Planctomycetota</taxon>
        <taxon>Planctomycetia</taxon>
        <taxon>Planctomycetales</taxon>
        <taxon>Planctomycetaceae</taxon>
        <taxon>Symmachiella</taxon>
    </lineage>
</organism>
<evidence type="ECO:0000313" key="2">
    <source>
        <dbReference type="Proteomes" id="UP000320735"/>
    </source>
</evidence>
<dbReference type="EMBL" id="SJPP01000001">
    <property type="protein sequence ID" value="TWU14369.1"/>
    <property type="molecule type" value="Genomic_DNA"/>
</dbReference>
<dbReference type="RefSeq" id="WP_146371665.1">
    <property type="nucleotide sequence ID" value="NZ_SJPP01000001.1"/>
</dbReference>
<sequence>MRPALLCGALLMLNLLIGCLALTIGEKTTVVPSVGEQLTHLKAAFDSGALTDAEYTSQKMALLNKSTELNESPTQLATFETESAE</sequence>
<protein>
    <recommendedName>
        <fullName evidence="3">SHOCT domain-containing protein</fullName>
    </recommendedName>
</protein>